<accession>A0AAE4YBX9</accession>
<proteinExistence type="predicted"/>
<dbReference type="InterPro" id="IPR000683">
    <property type="entry name" value="Gfo/Idh/MocA-like_OxRdtase_N"/>
</dbReference>
<evidence type="ECO:0000256" key="1">
    <source>
        <dbReference type="ARBA" id="ARBA00023002"/>
    </source>
</evidence>
<dbReference type="RefSeq" id="WP_168776628.1">
    <property type="nucleotide sequence ID" value="NZ_JAABNR010000036.1"/>
</dbReference>
<dbReference type="GO" id="GO:0016491">
    <property type="term" value="F:oxidoreductase activity"/>
    <property type="evidence" value="ECO:0007669"/>
    <property type="project" value="UniProtKB-KW"/>
</dbReference>
<comment type="caution">
    <text evidence="4">The sequence shown here is derived from an EMBL/GenBank/DDBJ whole genome shotgun (WGS) entry which is preliminary data.</text>
</comment>
<protein>
    <submittedName>
        <fullName evidence="4">Gfo/Idh/MocA family oxidoreductase</fullName>
    </submittedName>
</protein>
<keyword evidence="5" id="KW-1185">Reference proteome</keyword>
<evidence type="ECO:0000259" key="3">
    <source>
        <dbReference type="Pfam" id="PF22725"/>
    </source>
</evidence>
<feature type="domain" description="GFO/IDH/MocA-like oxidoreductase" evidence="3">
    <location>
        <begin position="139"/>
        <end position="272"/>
    </location>
</feature>
<sequence>MEIGAALIGTGFMGKAHALAYRNVRAVMGDLPGVRLVTLVDTPEAKAEAMAAQFGFEAATADWRAVLTDPRVQLVSITTPNGLHREMAEACLAAGKHVWCEKPMALTLEDARSMVEAARARGLVTQLGYNYTANPAFIHACRLVAGGEIGRVVQVRGWVDEDYQADPDLPWSRRAKVQDAGLGALGDIGCHLISLLTGLAGPLDSVVGEMETIHKTRPLPDGSGRAEVENEDCASALLTFASGVKGTFTASRSAWGRKSRLGFEVHGTEGMVIYDQERMNELQLYQNRGDRAKAGFVTILTSPEHAPYGAFCPAPGHQLGFNDLKVIEAAGLLRAIRDGGRAPLDFTAGLEIEKAIHAIALSAREGRRVRLGEVWAPNPQPCAAFRKASYSSSLTGTTCSGAG</sequence>
<reference evidence="4" key="1">
    <citation type="submission" date="2020-01" db="EMBL/GenBank/DDBJ databases">
        <authorList>
            <person name="Chen W.-M."/>
        </authorList>
    </citation>
    <scope>NUCLEOTIDE SEQUENCE</scope>
    <source>
        <strain evidence="4">CYK-10</strain>
    </source>
</reference>
<dbReference type="Pfam" id="PF22725">
    <property type="entry name" value="GFO_IDH_MocA_C3"/>
    <property type="match status" value="1"/>
</dbReference>
<dbReference type="PANTHER" id="PTHR43818:SF11">
    <property type="entry name" value="BCDNA.GH03377"/>
    <property type="match status" value="1"/>
</dbReference>
<dbReference type="SUPFAM" id="SSF51735">
    <property type="entry name" value="NAD(P)-binding Rossmann-fold domains"/>
    <property type="match status" value="1"/>
</dbReference>
<gene>
    <name evidence="4" type="ORF">GV832_19810</name>
</gene>
<name>A0AAE4YBX9_9RHOB</name>
<dbReference type="Pfam" id="PF01408">
    <property type="entry name" value="GFO_IDH_MocA"/>
    <property type="match status" value="1"/>
</dbReference>
<dbReference type="InterPro" id="IPR050463">
    <property type="entry name" value="Gfo/Idh/MocA_oxidrdct_glycsds"/>
</dbReference>
<evidence type="ECO:0000313" key="5">
    <source>
        <dbReference type="Proteomes" id="UP001193501"/>
    </source>
</evidence>
<dbReference type="Gene3D" id="3.30.360.10">
    <property type="entry name" value="Dihydrodipicolinate Reductase, domain 2"/>
    <property type="match status" value="1"/>
</dbReference>
<evidence type="ECO:0000313" key="4">
    <source>
        <dbReference type="EMBL" id="NBZ89836.1"/>
    </source>
</evidence>
<dbReference type="InterPro" id="IPR036291">
    <property type="entry name" value="NAD(P)-bd_dom_sf"/>
</dbReference>
<organism evidence="4 5">
    <name type="scientific">Stagnihabitans tardus</name>
    <dbReference type="NCBI Taxonomy" id="2699202"/>
    <lineage>
        <taxon>Bacteria</taxon>
        <taxon>Pseudomonadati</taxon>
        <taxon>Pseudomonadota</taxon>
        <taxon>Alphaproteobacteria</taxon>
        <taxon>Rhodobacterales</taxon>
        <taxon>Paracoccaceae</taxon>
        <taxon>Stagnihabitans</taxon>
    </lineage>
</organism>
<dbReference type="InterPro" id="IPR055170">
    <property type="entry name" value="GFO_IDH_MocA-like_dom"/>
</dbReference>
<dbReference type="EMBL" id="JAABNR010000036">
    <property type="protein sequence ID" value="NBZ89836.1"/>
    <property type="molecule type" value="Genomic_DNA"/>
</dbReference>
<dbReference type="AlphaFoldDB" id="A0AAE4YBX9"/>
<feature type="domain" description="Gfo/Idh/MocA-like oxidoreductase N-terminal" evidence="2">
    <location>
        <begin position="5"/>
        <end position="129"/>
    </location>
</feature>
<dbReference type="SUPFAM" id="SSF55347">
    <property type="entry name" value="Glyceraldehyde-3-phosphate dehydrogenase-like, C-terminal domain"/>
    <property type="match status" value="1"/>
</dbReference>
<dbReference type="GO" id="GO:0000166">
    <property type="term" value="F:nucleotide binding"/>
    <property type="evidence" value="ECO:0007669"/>
    <property type="project" value="InterPro"/>
</dbReference>
<dbReference type="Proteomes" id="UP001193501">
    <property type="component" value="Unassembled WGS sequence"/>
</dbReference>
<evidence type="ECO:0000259" key="2">
    <source>
        <dbReference type="Pfam" id="PF01408"/>
    </source>
</evidence>
<dbReference type="Gene3D" id="3.40.50.720">
    <property type="entry name" value="NAD(P)-binding Rossmann-like Domain"/>
    <property type="match status" value="1"/>
</dbReference>
<dbReference type="PANTHER" id="PTHR43818">
    <property type="entry name" value="BCDNA.GH03377"/>
    <property type="match status" value="1"/>
</dbReference>
<keyword evidence="1" id="KW-0560">Oxidoreductase</keyword>